<organism evidence="6">
    <name type="scientific">Hadronyche infensa</name>
    <name type="common">Fraser island funnel-web spider</name>
    <name type="synonym">Atrax infensus</name>
    <dbReference type="NCBI Taxonomy" id="153481"/>
    <lineage>
        <taxon>Eukaryota</taxon>
        <taxon>Metazoa</taxon>
        <taxon>Ecdysozoa</taxon>
        <taxon>Arthropoda</taxon>
        <taxon>Chelicerata</taxon>
        <taxon>Arachnida</taxon>
        <taxon>Araneae</taxon>
        <taxon>Mygalomorphae</taxon>
        <taxon>Avicularoidea</taxon>
        <taxon>Hexathelidae</taxon>
        <taxon>Hadronyche</taxon>
    </lineage>
</organism>
<proteinExistence type="inferred from homology"/>
<comment type="similarity">
    <text evidence="2">Belongs to the MIT-like AcTx family.</text>
</comment>
<reference evidence="6" key="2">
    <citation type="submission" date="2014-07" db="EMBL/GenBank/DDBJ databases">
        <authorList>
            <person name="Zhang J.E."/>
            <person name="Yang H."/>
            <person name="Guo J."/>
            <person name="Deng Z."/>
            <person name="Luo H."/>
            <person name="Luo M."/>
            <person name="Zhao B."/>
        </authorList>
    </citation>
    <scope>NUCLEOTIDE SEQUENCE</scope>
    <source>
        <tissue evidence="6">6 venom glands</tissue>
    </source>
</reference>
<dbReference type="InterPro" id="IPR020202">
    <property type="entry name" value="Atracotoxin"/>
</dbReference>
<feature type="signal peptide" evidence="5">
    <location>
        <begin position="1"/>
        <end position="18"/>
    </location>
</feature>
<name>A0A1D0BN99_HADIN</name>
<feature type="chain" id="PRO_5008896972" evidence="5">
    <location>
        <begin position="19"/>
        <end position="89"/>
    </location>
</feature>
<dbReference type="AlphaFoldDB" id="A0A1D0BN99"/>
<dbReference type="Gene3D" id="2.10.80.10">
    <property type="entry name" value="Lipase, subunit A"/>
    <property type="match status" value="1"/>
</dbReference>
<evidence type="ECO:0000256" key="1">
    <source>
        <dbReference type="ARBA" id="ARBA00004613"/>
    </source>
</evidence>
<accession>A0A1D0BN99</accession>
<protein>
    <submittedName>
        <fullName evidence="6">U1-hexatoxin-Hi1c_2</fullName>
    </submittedName>
</protein>
<sequence>MLKFVVVIFLVIMASTFAQQCGDNVCDAGSCCVTYSQKHCKKLGQLHDMCWDPNRGTDEGNFVTTCPCEPGLVCNRNTWACHKESSRSE</sequence>
<comment type="subcellular location">
    <subcellularLocation>
        <location evidence="1">Secreted</location>
    </subcellularLocation>
</comment>
<dbReference type="Pfam" id="PF17556">
    <property type="entry name" value="MIT_LIKE_ACTX"/>
    <property type="match status" value="1"/>
</dbReference>
<dbReference type="GO" id="GO:0005576">
    <property type="term" value="C:extracellular region"/>
    <property type="evidence" value="ECO:0007669"/>
    <property type="project" value="UniProtKB-SubCell"/>
</dbReference>
<evidence type="ECO:0000256" key="3">
    <source>
        <dbReference type="ARBA" id="ARBA00022525"/>
    </source>
</evidence>
<dbReference type="EMBL" id="HACE01000024">
    <property type="protein sequence ID" value="CDZ18808.1"/>
    <property type="molecule type" value="Transcribed_RNA"/>
</dbReference>
<evidence type="ECO:0000256" key="5">
    <source>
        <dbReference type="SAM" id="SignalP"/>
    </source>
</evidence>
<reference evidence="6" key="1">
    <citation type="thesis" date="2012" institute="The University of Queensland">
        <title>Probing the chemical diversity of venom from the Australian Funnel-web spider Hadronyche infensa.</title>
        <authorList>
            <person name="Pineda S.S."/>
        </authorList>
    </citation>
    <scope>NUCLEOTIDE SEQUENCE</scope>
    <source>
        <tissue evidence="6">6 venom glands</tissue>
    </source>
</reference>
<keyword evidence="5" id="KW-0732">Signal</keyword>
<keyword evidence="3" id="KW-0964">Secreted</keyword>
<evidence type="ECO:0000256" key="2">
    <source>
        <dbReference type="ARBA" id="ARBA00009099"/>
    </source>
</evidence>
<keyword evidence="4" id="KW-1015">Disulfide bond</keyword>
<evidence type="ECO:0000256" key="4">
    <source>
        <dbReference type="ARBA" id="ARBA00023157"/>
    </source>
</evidence>
<evidence type="ECO:0000313" key="6">
    <source>
        <dbReference type="EMBL" id="CDZ18808.1"/>
    </source>
</evidence>